<evidence type="ECO:0000313" key="2">
    <source>
        <dbReference type="EMBL" id="CAL4066946.1"/>
    </source>
</evidence>
<gene>
    <name evidence="2" type="ORF">MNOR_LOCUS6039</name>
</gene>
<dbReference type="AlphaFoldDB" id="A0AAV2PXT9"/>
<accession>A0AAV2PXT9</accession>
<dbReference type="GO" id="GO:0046983">
    <property type="term" value="F:protein dimerization activity"/>
    <property type="evidence" value="ECO:0007669"/>
    <property type="project" value="InterPro"/>
</dbReference>
<comment type="caution">
    <text evidence="2">The sequence shown here is derived from an EMBL/GenBank/DDBJ whole genome shotgun (WGS) entry which is preliminary data.</text>
</comment>
<dbReference type="SUPFAM" id="SSF53098">
    <property type="entry name" value="Ribonuclease H-like"/>
    <property type="match status" value="1"/>
</dbReference>
<dbReference type="InterPro" id="IPR008906">
    <property type="entry name" value="HATC_C_dom"/>
</dbReference>
<feature type="domain" description="HAT C-terminal dimerisation" evidence="1">
    <location>
        <begin position="35"/>
        <end position="111"/>
    </location>
</feature>
<proteinExistence type="predicted"/>
<evidence type="ECO:0000313" key="3">
    <source>
        <dbReference type="Proteomes" id="UP001497623"/>
    </source>
</evidence>
<protein>
    <recommendedName>
        <fullName evidence="1">HAT C-terminal dimerisation domain-containing protein</fullName>
    </recommendedName>
</protein>
<dbReference type="InterPro" id="IPR012337">
    <property type="entry name" value="RNaseH-like_sf"/>
</dbReference>
<evidence type="ECO:0000259" key="1">
    <source>
        <dbReference type="Pfam" id="PF05699"/>
    </source>
</evidence>
<dbReference type="Proteomes" id="UP001497623">
    <property type="component" value="Unassembled WGS sequence"/>
</dbReference>
<dbReference type="EMBL" id="CAXKWB010002419">
    <property type="protein sequence ID" value="CAL4066946.1"/>
    <property type="molecule type" value="Genomic_DNA"/>
</dbReference>
<sequence>MPPVSKLSSREIDALSIEWTLLVLEDLPFCTEENKKKTISISKYWRDIFDLKDIGDSKYPVIEKVVKFVLSIAEANASVERLFIQLFHIITKYRNKLETHTVKGLLITKSYLQANGTCTNLKIDETMMYHIKASHSKYCERNLERKDYRREDSLEKRLQEEVNKEYTQNKKLKSIEEKKDTFKKARKYRKS</sequence>
<reference evidence="2 3" key="1">
    <citation type="submission" date="2024-05" db="EMBL/GenBank/DDBJ databases">
        <authorList>
            <person name="Wallberg A."/>
        </authorList>
    </citation>
    <scope>NUCLEOTIDE SEQUENCE [LARGE SCALE GENOMIC DNA]</scope>
</reference>
<organism evidence="2 3">
    <name type="scientific">Meganyctiphanes norvegica</name>
    <name type="common">Northern krill</name>
    <name type="synonym">Thysanopoda norvegica</name>
    <dbReference type="NCBI Taxonomy" id="48144"/>
    <lineage>
        <taxon>Eukaryota</taxon>
        <taxon>Metazoa</taxon>
        <taxon>Ecdysozoa</taxon>
        <taxon>Arthropoda</taxon>
        <taxon>Crustacea</taxon>
        <taxon>Multicrustacea</taxon>
        <taxon>Malacostraca</taxon>
        <taxon>Eumalacostraca</taxon>
        <taxon>Eucarida</taxon>
        <taxon>Euphausiacea</taxon>
        <taxon>Euphausiidae</taxon>
        <taxon>Meganyctiphanes</taxon>
    </lineage>
</organism>
<keyword evidence="3" id="KW-1185">Reference proteome</keyword>
<dbReference type="Pfam" id="PF05699">
    <property type="entry name" value="Dimer_Tnp_hAT"/>
    <property type="match status" value="1"/>
</dbReference>
<name>A0AAV2PXT9_MEGNR</name>